<dbReference type="CDD" id="cd12108">
    <property type="entry name" value="Hr-like"/>
    <property type="match status" value="1"/>
</dbReference>
<sequence>MTTAPAATDPIDTRDMVCVHVFLRREFRLAASVVREVSAGDRHRSRVVADHLEFITRFLHNHHTAEDELLWPRLRERVPDEIAPIVHLMETQHEAVDSLLQQINDLLPGWRESAATKDRDRLAALFDALYPGLAEHLDAEEQRLLPLAARSVSLKEWHELGKAGVAVLPRSEMPLVLGMFQYEGDPVVVAQIAREAPPLIRFIVPLLARRAFRKHALSVHGTSTP</sequence>
<dbReference type="EMBL" id="QXGH01000028">
    <property type="protein sequence ID" value="RHW24932.1"/>
    <property type="molecule type" value="Genomic_DNA"/>
</dbReference>
<dbReference type="Pfam" id="PF01814">
    <property type="entry name" value="Hemerythrin"/>
    <property type="match status" value="1"/>
</dbReference>
<organism evidence="2 3">
    <name type="scientific">Nocardioides immobilis</name>
    <dbReference type="NCBI Taxonomy" id="2049295"/>
    <lineage>
        <taxon>Bacteria</taxon>
        <taxon>Bacillati</taxon>
        <taxon>Actinomycetota</taxon>
        <taxon>Actinomycetes</taxon>
        <taxon>Propionibacteriales</taxon>
        <taxon>Nocardioidaceae</taxon>
        <taxon>Nocardioides</taxon>
    </lineage>
</organism>
<dbReference type="PANTHER" id="PTHR39966">
    <property type="entry name" value="BLL2471 PROTEIN-RELATED"/>
    <property type="match status" value="1"/>
</dbReference>
<dbReference type="PANTHER" id="PTHR39966:SF1">
    <property type="entry name" value="HEMERYTHRIN-LIKE DOMAIN-CONTAINING PROTEIN"/>
    <property type="match status" value="1"/>
</dbReference>
<proteinExistence type="predicted"/>
<evidence type="ECO:0000259" key="1">
    <source>
        <dbReference type="Pfam" id="PF01814"/>
    </source>
</evidence>
<reference evidence="2 3" key="1">
    <citation type="submission" date="2018-09" db="EMBL/GenBank/DDBJ databases">
        <title>Genome sequencing of Nocardioides immobilis CCTCC AB 2017083 for comparison to Nocardioides silvaticus.</title>
        <authorList>
            <person name="Li C."/>
            <person name="Wang G."/>
        </authorList>
    </citation>
    <scope>NUCLEOTIDE SEQUENCE [LARGE SCALE GENOMIC DNA]</scope>
    <source>
        <strain evidence="2 3">CCTCC AB 2017083</strain>
    </source>
</reference>
<feature type="domain" description="Hemerythrin-like" evidence="1">
    <location>
        <begin position="20"/>
        <end position="148"/>
    </location>
</feature>
<protein>
    <submittedName>
        <fullName evidence="2">Hemerythrin domain-containing protein</fullName>
    </submittedName>
</protein>
<dbReference type="Proteomes" id="UP000283644">
    <property type="component" value="Unassembled WGS sequence"/>
</dbReference>
<gene>
    <name evidence="2" type="ORF">D0Z08_22295</name>
</gene>
<dbReference type="Gene3D" id="1.20.120.520">
    <property type="entry name" value="nmb1532 protein domain like"/>
    <property type="match status" value="1"/>
</dbReference>
<keyword evidence="3" id="KW-1185">Reference proteome</keyword>
<dbReference type="InterPro" id="IPR012312">
    <property type="entry name" value="Hemerythrin-like"/>
</dbReference>
<dbReference type="RefSeq" id="WP_118927475.1">
    <property type="nucleotide sequence ID" value="NZ_QXGH01000028.1"/>
</dbReference>
<dbReference type="OrthoDB" id="5197650at2"/>
<dbReference type="AlphaFoldDB" id="A0A417XWZ8"/>
<dbReference type="GO" id="GO:0005886">
    <property type="term" value="C:plasma membrane"/>
    <property type="evidence" value="ECO:0007669"/>
    <property type="project" value="TreeGrafter"/>
</dbReference>
<accession>A0A417XWZ8</accession>
<evidence type="ECO:0000313" key="2">
    <source>
        <dbReference type="EMBL" id="RHW24932.1"/>
    </source>
</evidence>
<evidence type="ECO:0000313" key="3">
    <source>
        <dbReference type="Proteomes" id="UP000283644"/>
    </source>
</evidence>
<name>A0A417XWZ8_9ACTN</name>
<comment type="caution">
    <text evidence="2">The sequence shown here is derived from an EMBL/GenBank/DDBJ whole genome shotgun (WGS) entry which is preliminary data.</text>
</comment>